<dbReference type="InterPro" id="IPR028032">
    <property type="entry name" value="DUF4503"/>
</dbReference>
<dbReference type="PANTHER" id="PTHR34347">
    <property type="entry name" value="DNA REPAIR-SCAFFOLDING PROTEIN SPIDR"/>
    <property type="match status" value="1"/>
</dbReference>
<sequence>MVLPYAKHSNSEKLYLDRDWSPCPFTWDGILIKLRDCGSKLCTTPWSRGGQMISPRATCTSCWDKCMESFISKSNLPTSPELSPERKSLSISWDSSQSDTEDEIIRNLQVDLHYQKERISTQLHFDGCKVDSNIYNRDTSSREKLTTSSKTENGQYLPLESDNNPETSFQAFNAKSFRRMNSKQNTNKEQLVAVDSSMDRQIIDEQLFDSKLPSKEYSNNSSHMFPNTPKISTVSKDTKEILSTSIVIESVSSQELISTQQQISPVLQSQNSVTSCIKEIIPVLSQEMKPENVPTSDDTSNAHTQETHCLSPVRAGVLLGCEAIDMDSAKKKQKRYKKDSFSARLQKLLTRQKSTANIWQYELNKQTPNCDNKESRNTLLTVRLWWTEFGRVLIRCSRGQGLMTKDREQDDSSTFHEGNDELLDWSGISSNDTNTVSADVIIVLDPSIVQLPKLLPKSVIRIYPPWQVMEMPQLGVSLVLCLTHVEIVRACCSIPTTIERAHTVVEFNCACLKEKERSIRLNHKCSFNFPDRGREFMEHIFPTDCSEYPSAITRPTSQTVDVDVNNNSGTIADAVNNYDCVLSGNIWLLICVERIFQCRQTRFKLNTTESQHSQHGSQTDSRNVAWSMIGRDLNGEYCEVILGSAFSDIKSKPSSLSIQEESKAPARPTVGNIHTKMCPSNNVNTYSNEDSKNNLMDRETNLMISSKSQEIKDCDFERTPGIWTLLNSITESIKPQTVTSPGDSNISERSCTETQPPNNANQLFFYMFSTSGDTWDMSEHVTEHQTLCSRSVKHPHITSLADVLKQCCSDQYLRRTILVKVLHTRSDRLYVLDTSLGPGSPCYVVVMVKSLCYLPFEVIHGKSVVIILQDVLCHKGSLLADKYTQISLAKNSHDVITLLDKDALTSLQSLKPAIPHLKLSTTDNEIITLTGEYEEIIPHLKLSTTDNEIITLPGEYEDIVPHLKLYTTNNEIITLTGEYEEIVPHLKLYTTNNEIIMLTGEYEEIIPHLKLSTTDNEIITLTGEYEEIVPHLKLYTTNNEIFTLPGEYEEIVPHLKLSTTDNEIITLTGEYEEIIPHLKLYTTNNEIITLTGESEEIVPNLKLSTTDNEIITLTGESEEIVPHLKLYTTNNEIFTLPGEYEEIIPHLKLSTTDNEIITLTGEYEEIVPHLKLYTTDNEIITLTGEYEEIIPHLKLSITDNEIIMLTGEYEEIIPHLKLSTTDNEIITLTEVIAHTGNVVGVDEDTAFAWPSCALCNNELLAELPGGRYFCNKCDATIPTITNMSLAIYIASLLIPLHCIIKVQLMQETIMGLLTPSISGVELADALVVLSSTAEDGEIELADALVVLSSTAEDGEIEGYDLTSLLGQEIGPLLCLVVQTRTSEDDNTGFLLEQLPAIE</sequence>
<evidence type="ECO:0000256" key="1">
    <source>
        <dbReference type="SAM" id="MobiDB-lite"/>
    </source>
</evidence>
<evidence type="ECO:0000259" key="2">
    <source>
        <dbReference type="Pfam" id="PF14951"/>
    </source>
</evidence>
<organism evidence="3">
    <name type="scientific">Timema cristinae</name>
    <name type="common">Walking stick</name>
    <dbReference type="NCBI Taxonomy" id="61476"/>
    <lineage>
        <taxon>Eukaryota</taxon>
        <taxon>Metazoa</taxon>
        <taxon>Ecdysozoa</taxon>
        <taxon>Arthropoda</taxon>
        <taxon>Hexapoda</taxon>
        <taxon>Insecta</taxon>
        <taxon>Pterygota</taxon>
        <taxon>Neoptera</taxon>
        <taxon>Polyneoptera</taxon>
        <taxon>Phasmatodea</taxon>
        <taxon>Timematodea</taxon>
        <taxon>Timematoidea</taxon>
        <taxon>Timematidae</taxon>
        <taxon>Timema</taxon>
    </lineage>
</organism>
<reference evidence="3" key="1">
    <citation type="submission" date="2020-11" db="EMBL/GenBank/DDBJ databases">
        <authorList>
            <person name="Tran Van P."/>
        </authorList>
    </citation>
    <scope>NUCLEOTIDE SEQUENCE</scope>
</reference>
<dbReference type="EMBL" id="OC320641">
    <property type="protein sequence ID" value="CAD7408531.1"/>
    <property type="molecule type" value="Genomic_DNA"/>
</dbReference>
<evidence type="ECO:0000313" key="3">
    <source>
        <dbReference type="EMBL" id="CAD7408531.1"/>
    </source>
</evidence>
<dbReference type="GO" id="GO:0005654">
    <property type="term" value="C:nucleoplasm"/>
    <property type="evidence" value="ECO:0007669"/>
    <property type="project" value="TreeGrafter"/>
</dbReference>
<protein>
    <recommendedName>
        <fullName evidence="2">DUF4503 domain-containing protein</fullName>
    </recommendedName>
</protein>
<dbReference type="GO" id="GO:0000724">
    <property type="term" value="P:double-strand break repair via homologous recombination"/>
    <property type="evidence" value="ECO:0007669"/>
    <property type="project" value="TreeGrafter"/>
</dbReference>
<name>A0A7R9H5E8_TIMCR</name>
<dbReference type="Pfam" id="PF14951">
    <property type="entry name" value="DUF4503"/>
    <property type="match status" value="1"/>
</dbReference>
<feature type="region of interest" description="Disordered" evidence="1">
    <location>
        <begin position="735"/>
        <end position="754"/>
    </location>
</feature>
<proteinExistence type="predicted"/>
<dbReference type="GO" id="GO:0000228">
    <property type="term" value="C:nuclear chromosome"/>
    <property type="evidence" value="ECO:0007669"/>
    <property type="project" value="TreeGrafter"/>
</dbReference>
<accession>A0A7R9H5E8</accession>
<dbReference type="PANTHER" id="PTHR34347:SF1">
    <property type="entry name" value="DNA REPAIR-SCAFFOLDING PROTEIN"/>
    <property type="match status" value="1"/>
</dbReference>
<feature type="domain" description="DUF4503" evidence="2">
    <location>
        <begin position="1231"/>
        <end position="1316"/>
    </location>
</feature>
<feature type="region of interest" description="Disordered" evidence="1">
    <location>
        <begin position="139"/>
        <end position="165"/>
    </location>
</feature>
<dbReference type="InterPro" id="IPR053054">
    <property type="entry name" value="DNA_repair-scaffolding"/>
</dbReference>
<gene>
    <name evidence="3" type="ORF">TCEB3V08_LOCUS9571</name>
</gene>
<dbReference type="GO" id="GO:0070202">
    <property type="term" value="P:regulation of establishment of protein localization to chromosome"/>
    <property type="evidence" value="ECO:0007669"/>
    <property type="project" value="TreeGrafter"/>
</dbReference>